<protein>
    <submittedName>
        <fullName evidence="1">Uncharacterized protein</fullName>
    </submittedName>
</protein>
<reference evidence="1 2" key="1">
    <citation type="journal article" date="2021" name="ISME Commun">
        <title>Automated analysis of genomic sequences facilitates high-throughput and comprehensive description of bacteria.</title>
        <authorList>
            <person name="Hitch T.C.A."/>
        </authorList>
    </citation>
    <scope>NUCLEOTIDE SEQUENCE [LARGE SCALE GENOMIC DNA]</scope>
    <source>
        <strain evidence="1 2">Sanger_18</strain>
    </source>
</reference>
<organism evidence="1 2">
    <name type="scientific">Suilimivivens aceti</name>
    <dbReference type="NCBI Taxonomy" id="2981774"/>
    <lineage>
        <taxon>Bacteria</taxon>
        <taxon>Bacillati</taxon>
        <taxon>Bacillota</taxon>
        <taxon>Clostridia</taxon>
        <taxon>Lachnospirales</taxon>
        <taxon>Lachnospiraceae</taxon>
        <taxon>Suilimivivens</taxon>
    </lineage>
</organism>
<gene>
    <name evidence="1" type="ORF">OCV77_08360</name>
</gene>
<proteinExistence type="predicted"/>
<sequence>MKKLTKYTPEKTFTIEKNGFHGTYYKPEKDNYPGKVLIVFGGSVGSYMLTEMCTGKYYEAGINVMAVAYRDVPGAPDKLQAVMYCFRRRISAKR</sequence>
<evidence type="ECO:0000313" key="2">
    <source>
        <dbReference type="Proteomes" id="UP001652432"/>
    </source>
</evidence>
<keyword evidence="2" id="KW-1185">Reference proteome</keyword>
<dbReference type="InterPro" id="IPR029058">
    <property type="entry name" value="AB_hydrolase_fold"/>
</dbReference>
<evidence type="ECO:0000313" key="1">
    <source>
        <dbReference type="EMBL" id="MCU6744506.1"/>
    </source>
</evidence>
<dbReference type="RefSeq" id="WP_262574584.1">
    <property type="nucleotide sequence ID" value="NZ_JAOQKJ010000006.1"/>
</dbReference>
<dbReference type="Proteomes" id="UP001652432">
    <property type="component" value="Unassembled WGS sequence"/>
</dbReference>
<comment type="caution">
    <text evidence="1">The sequence shown here is derived from an EMBL/GenBank/DDBJ whole genome shotgun (WGS) entry which is preliminary data.</text>
</comment>
<dbReference type="Gene3D" id="3.40.50.1820">
    <property type="entry name" value="alpha/beta hydrolase"/>
    <property type="match status" value="1"/>
</dbReference>
<accession>A0ABT2T3Q8</accession>
<name>A0ABT2T3Q8_9FIRM</name>
<dbReference type="EMBL" id="JAOQKJ010000006">
    <property type="protein sequence ID" value="MCU6744506.1"/>
    <property type="molecule type" value="Genomic_DNA"/>
</dbReference>